<sequence>MISRLAGPAFCLSALIAMPVHAMDVPQAPDISAFTLQEPANRLSLHLVPSATLGSGYNTAFYSRDQQAGALTLTTDGLQPKIRSKVAPETLLRENTAWYFQQTNSDMKAALHIDRLPRNGKVVIGRLASTQHPVAELSVQGDRVLAVVDNGTSKQNVVVGTVYPHQTVRYEIHTSPNGLMRIIVNGTENHFSLPSAAIAQGVWFEAVAGEQGWHAPTHSDMARVTFTGLQVHHEAA</sequence>
<gene>
    <name evidence="3" type="ORF">A0123_01277</name>
</gene>
<dbReference type="GO" id="GO:0016829">
    <property type="term" value="F:lyase activity"/>
    <property type="evidence" value="ECO:0007669"/>
    <property type="project" value="UniProtKB-KW"/>
</dbReference>
<dbReference type="Gene3D" id="2.60.120.200">
    <property type="match status" value="1"/>
</dbReference>
<keyword evidence="1" id="KW-0732">Signal</keyword>
<dbReference type="InterPro" id="IPR014895">
    <property type="entry name" value="Alginate_lyase_2"/>
</dbReference>
<feature type="chain" id="PRO_5008590300" evidence="1">
    <location>
        <begin position="23"/>
        <end position="236"/>
    </location>
</feature>
<dbReference type="InterPro" id="IPR013320">
    <property type="entry name" value="ConA-like_dom_sf"/>
</dbReference>
<dbReference type="Proteomes" id="UP000077786">
    <property type="component" value="Unassembled WGS sequence"/>
</dbReference>
<evidence type="ECO:0000256" key="1">
    <source>
        <dbReference type="SAM" id="SignalP"/>
    </source>
</evidence>
<comment type="caution">
    <text evidence="3">The sequence shown here is derived from an EMBL/GenBank/DDBJ whole genome shotgun (WGS) entry which is preliminary data.</text>
</comment>
<dbReference type="AlphaFoldDB" id="A0A1B6VMZ7"/>
<keyword evidence="3" id="KW-0456">Lyase</keyword>
<feature type="domain" description="Alginate lyase 2" evidence="2">
    <location>
        <begin position="30"/>
        <end position="233"/>
    </location>
</feature>
<evidence type="ECO:0000313" key="3">
    <source>
        <dbReference type="EMBL" id="OAJ68569.1"/>
    </source>
</evidence>
<feature type="signal peptide" evidence="1">
    <location>
        <begin position="1"/>
        <end position="22"/>
    </location>
</feature>
<dbReference type="OrthoDB" id="7282389at2"/>
<dbReference type="EMBL" id="LUTU01000005">
    <property type="protein sequence ID" value="OAJ68569.1"/>
    <property type="molecule type" value="Genomic_DNA"/>
</dbReference>
<name>A0A1B6VMZ7_9PROT</name>
<evidence type="ECO:0000259" key="2">
    <source>
        <dbReference type="Pfam" id="PF08787"/>
    </source>
</evidence>
<protein>
    <submittedName>
        <fullName evidence="3">Alginate lyase</fullName>
    </submittedName>
</protein>
<accession>A0A1B6VMZ7</accession>
<evidence type="ECO:0000313" key="4">
    <source>
        <dbReference type="Proteomes" id="UP000077786"/>
    </source>
</evidence>
<dbReference type="RefSeq" id="WP_064274051.1">
    <property type="nucleotide sequence ID" value="NZ_LUTU01000005.1"/>
</dbReference>
<dbReference type="PATRIC" id="fig|38307.3.peg.1313"/>
<dbReference type="SUPFAM" id="SSF49899">
    <property type="entry name" value="Concanavalin A-like lectins/glucanases"/>
    <property type="match status" value="1"/>
</dbReference>
<reference evidence="3 4" key="1">
    <citation type="submission" date="2016-03" db="EMBL/GenBank/DDBJ databases">
        <title>Draft genome sequence of Gluconobacter cerinus strain CECT 9110.</title>
        <authorList>
            <person name="Sainz F."/>
            <person name="Mas A."/>
            <person name="Torija M.J."/>
        </authorList>
    </citation>
    <scope>NUCLEOTIDE SEQUENCE [LARGE SCALE GENOMIC DNA]</scope>
    <source>
        <strain evidence="3 4">CECT 9110</strain>
    </source>
</reference>
<organism evidence="3 4">
    <name type="scientific">Gluconobacter cerinus</name>
    <dbReference type="NCBI Taxonomy" id="38307"/>
    <lineage>
        <taxon>Bacteria</taxon>
        <taxon>Pseudomonadati</taxon>
        <taxon>Pseudomonadota</taxon>
        <taxon>Alphaproteobacteria</taxon>
        <taxon>Acetobacterales</taxon>
        <taxon>Acetobacteraceae</taxon>
        <taxon>Gluconobacter</taxon>
    </lineage>
</organism>
<proteinExistence type="predicted"/>
<dbReference type="Pfam" id="PF08787">
    <property type="entry name" value="Alginate_lyase2"/>
    <property type="match status" value="1"/>
</dbReference>